<dbReference type="PROSITE" id="PS50061">
    <property type="entry name" value="ETS_DOMAIN_3"/>
    <property type="match status" value="1"/>
</dbReference>
<dbReference type="GO" id="GO:0043565">
    <property type="term" value="F:sequence-specific DNA binding"/>
    <property type="evidence" value="ECO:0007669"/>
    <property type="project" value="InterPro"/>
</dbReference>
<evidence type="ECO:0008006" key="8">
    <source>
        <dbReference type="Google" id="ProtNLM"/>
    </source>
</evidence>
<dbReference type="GO" id="GO:0030154">
    <property type="term" value="P:cell differentiation"/>
    <property type="evidence" value="ECO:0007669"/>
    <property type="project" value="TreeGrafter"/>
</dbReference>
<name>A0AAV8ZR43_9CUCU</name>
<gene>
    <name evidence="6" type="ORF">NQ314_003132</name>
</gene>
<dbReference type="PROSITE" id="PS51433">
    <property type="entry name" value="PNT"/>
    <property type="match status" value="1"/>
</dbReference>
<comment type="similarity">
    <text evidence="1 3">Belongs to the ETS family.</text>
</comment>
<dbReference type="InterPro" id="IPR024668">
    <property type="entry name" value="GABP_asu_N"/>
</dbReference>
<dbReference type="InterPro" id="IPR000418">
    <property type="entry name" value="Ets_dom"/>
</dbReference>
<dbReference type="InterPro" id="IPR046328">
    <property type="entry name" value="ETS_fam"/>
</dbReference>
<evidence type="ECO:0000256" key="3">
    <source>
        <dbReference type="RuleBase" id="RU004019"/>
    </source>
</evidence>
<dbReference type="Pfam" id="PF02198">
    <property type="entry name" value="SAM_PNT"/>
    <property type="match status" value="1"/>
</dbReference>
<evidence type="ECO:0000313" key="7">
    <source>
        <dbReference type="Proteomes" id="UP001162156"/>
    </source>
</evidence>
<dbReference type="InterPro" id="IPR013761">
    <property type="entry name" value="SAM/pointed_sf"/>
</dbReference>
<evidence type="ECO:0000313" key="6">
    <source>
        <dbReference type="EMBL" id="KAJ8967015.1"/>
    </source>
</evidence>
<dbReference type="GO" id="GO:0000981">
    <property type="term" value="F:DNA-binding transcription factor activity, RNA polymerase II-specific"/>
    <property type="evidence" value="ECO:0007669"/>
    <property type="project" value="TreeGrafter"/>
</dbReference>
<dbReference type="GO" id="GO:0005634">
    <property type="term" value="C:nucleus"/>
    <property type="evidence" value="ECO:0007669"/>
    <property type="project" value="UniProtKB-SubCell"/>
</dbReference>
<dbReference type="Gene3D" id="3.10.20.90">
    <property type="entry name" value="Phosphatidylinositol 3-kinase Catalytic Subunit, Chain A, domain 1"/>
    <property type="match status" value="1"/>
</dbReference>
<accession>A0AAV8ZR43</accession>
<organism evidence="6 7">
    <name type="scientific">Rhamnusium bicolor</name>
    <dbReference type="NCBI Taxonomy" id="1586634"/>
    <lineage>
        <taxon>Eukaryota</taxon>
        <taxon>Metazoa</taxon>
        <taxon>Ecdysozoa</taxon>
        <taxon>Arthropoda</taxon>
        <taxon>Hexapoda</taxon>
        <taxon>Insecta</taxon>
        <taxon>Pterygota</taxon>
        <taxon>Neoptera</taxon>
        <taxon>Endopterygota</taxon>
        <taxon>Coleoptera</taxon>
        <taxon>Polyphaga</taxon>
        <taxon>Cucujiformia</taxon>
        <taxon>Chrysomeloidea</taxon>
        <taxon>Cerambycidae</taxon>
        <taxon>Lepturinae</taxon>
        <taxon>Rhagiini</taxon>
        <taxon>Rhamnusium</taxon>
    </lineage>
</organism>
<dbReference type="Gene3D" id="1.10.10.10">
    <property type="entry name" value="Winged helix-like DNA-binding domain superfamily/Winged helix DNA-binding domain"/>
    <property type="match status" value="1"/>
</dbReference>
<dbReference type="SMART" id="SM00413">
    <property type="entry name" value="ETS"/>
    <property type="match status" value="1"/>
</dbReference>
<evidence type="ECO:0000256" key="1">
    <source>
        <dbReference type="ARBA" id="ARBA00005562"/>
    </source>
</evidence>
<evidence type="ECO:0000256" key="2">
    <source>
        <dbReference type="ARBA" id="ARBA00023125"/>
    </source>
</evidence>
<proteinExistence type="inferred from homology"/>
<evidence type="ECO:0000259" key="4">
    <source>
        <dbReference type="PROSITE" id="PS50061"/>
    </source>
</evidence>
<protein>
    <recommendedName>
        <fullName evidence="8">GA-binding protein alpha chain</fullName>
    </recommendedName>
</protein>
<dbReference type="PRINTS" id="PR00454">
    <property type="entry name" value="ETSDOMAIN"/>
</dbReference>
<comment type="caution">
    <text evidence="6">The sequence shown here is derived from an EMBL/GenBank/DDBJ whole genome shotgun (WGS) entry which is preliminary data.</text>
</comment>
<dbReference type="CDD" id="cd08534">
    <property type="entry name" value="SAM_PNT-GABP-alpha"/>
    <property type="match status" value="1"/>
</dbReference>
<dbReference type="FunFam" id="3.10.20.90:FF:000251">
    <property type="entry name" value="DNA-binding protein Ets97D"/>
    <property type="match status" value="1"/>
</dbReference>
<dbReference type="PROSITE" id="PS00346">
    <property type="entry name" value="ETS_DOMAIN_2"/>
    <property type="match status" value="1"/>
</dbReference>
<dbReference type="SUPFAM" id="SSF46785">
    <property type="entry name" value="Winged helix' DNA-binding domain"/>
    <property type="match status" value="1"/>
</dbReference>
<dbReference type="PANTHER" id="PTHR11849:SF195">
    <property type="entry name" value="GA-BINDING PROTEIN ALPHA CHAIN"/>
    <property type="match status" value="1"/>
</dbReference>
<dbReference type="Pfam" id="PF00178">
    <property type="entry name" value="Ets"/>
    <property type="match status" value="1"/>
</dbReference>
<dbReference type="InterPro" id="IPR036390">
    <property type="entry name" value="WH_DNA-bd_sf"/>
</dbReference>
<keyword evidence="7" id="KW-1185">Reference proteome</keyword>
<dbReference type="SUPFAM" id="SSF47769">
    <property type="entry name" value="SAM/Pointed domain"/>
    <property type="match status" value="1"/>
</dbReference>
<keyword evidence="3" id="KW-0539">Nucleus</keyword>
<dbReference type="PANTHER" id="PTHR11849">
    <property type="entry name" value="ETS"/>
    <property type="match status" value="1"/>
</dbReference>
<dbReference type="InterPro" id="IPR003118">
    <property type="entry name" value="Pointed_dom"/>
</dbReference>
<evidence type="ECO:0000259" key="5">
    <source>
        <dbReference type="PROSITE" id="PS51433"/>
    </source>
</evidence>
<dbReference type="Gene3D" id="1.10.150.50">
    <property type="entry name" value="Transcription Factor, Ets-1"/>
    <property type="match status" value="1"/>
</dbReference>
<dbReference type="EMBL" id="JANEYF010000904">
    <property type="protein sequence ID" value="KAJ8967015.1"/>
    <property type="molecule type" value="Genomic_DNA"/>
</dbReference>
<keyword evidence="2 3" id="KW-0238">DNA-binding</keyword>
<dbReference type="Pfam" id="PF11620">
    <property type="entry name" value="GABP-alpha"/>
    <property type="match status" value="1"/>
</dbReference>
<feature type="domain" description="PNT" evidence="5">
    <location>
        <begin position="234"/>
        <end position="319"/>
    </location>
</feature>
<dbReference type="Proteomes" id="UP001162156">
    <property type="component" value="Unassembled WGS sequence"/>
</dbReference>
<reference evidence="6" key="1">
    <citation type="journal article" date="2023" name="Insect Mol. Biol.">
        <title>Genome sequencing provides insights into the evolution of gene families encoding plant cell wall-degrading enzymes in longhorned beetles.</title>
        <authorList>
            <person name="Shin N.R."/>
            <person name="Okamura Y."/>
            <person name="Kirsch R."/>
            <person name="Pauchet Y."/>
        </authorList>
    </citation>
    <scope>NUCLEOTIDE SEQUENCE</scope>
    <source>
        <strain evidence="6">RBIC_L_NR</strain>
    </source>
</reference>
<dbReference type="AlphaFoldDB" id="A0AAV8ZR43"/>
<dbReference type="InterPro" id="IPR036388">
    <property type="entry name" value="WH-like_DNA-bd_sf"/>
</dbReference>
<comment type="subcellular location">
    <subcellularLocation>
        <location evidence="3">Nucleus</location>
    </subcellularLocation>
</comment>
<sequence>MDKNKSQTFILSVNDFGQKICTSQSEPEKKYILDDEGNMTEYQPETSISAIKLDAQGNFTEEDSTDTTVSESNEVTSLEDHTQLGIMNTLDGVAEFEENLMSELDSDFMNIVPNPQSQYIMQHMDIREPLTKLRKLIENRLGVSLQSYTFALQGTQILEDHKNLVEQCVQGEGLVQVNVQIQTNSKRINIIDVLKPAEDYVHMEDPDVEEVQVKDEGNPLKKDQESPKSIVQWQVDHNYKREQERLKIPTDPEEWKEVHVRHWVQWAVRQFNLPNIKLSDWTMSGRELQNLTIQEFQKIVPNDPGDIFWTHLELLRKMKVVGKEGEFKLNHPEVVAHLWGERKNKPTMNYEKLSRALRYYYDGDMISKVHGKRFVYKFVCDLKQLLGYSAVELANLVKYGNPIGEA</sequence>
<dbReference type="FunFam" id="1.10.150.50:FF:000039">
    <property type="entry name" value="GA-binding protein alpha chain, putative"/>
    <property type="match status" value="1"/>
</dbReference>
<feature type="domain" description="ETS" evidence="4">
    <location>
        <begin position="321"/>
        <end position="379"/>
    </location>
</feature>
<dbReference type="SMART" id="SM00251">
    <property type="entry name" value="SAM_PNT"/>
    <property type="match status" value="1"/>
</dbReference>